<evidence type="ECO:0000313" key="2">
    <source>
        <dbReference type="EMBL" id="JAD93839.1"/>
    </source>
</evidence>
<organism evidence="2">
    <name type="scientific">Arundo donax</name>
    <name type="common">Giant reed</name>
    <name type="synonym">Donax arundinaceus</name>
    <dbReference type="NCBI Taxonomy" id="35708"/>
    <lineage>
        <taxon>Eukaryota</taxon>
        <taxon>Viridiplantae</taxon>
        <taxon>Streptophyta</taxon>
        <taxon>Embryophyta</taxon>
        <taxon>Tracheophyta</taxon>
        <taxon>Spermatophyta</taxon>
        <taxon>Magnoliopsida</taxon>
        <taxon>Liliopsida</taxon>
        <taxon>Poales</taxon>
        <taxon>Poaceae</taxon>
        <taxon>PACMAD clade</taxon>
        <taxon>Arundinoideae</taxon>
        <taxon>Arundineae</taxon>
        <taxon>Arundo</taxon>
    </lineage>
</organism>
<keyword evidence="1" id="KW-0812">Transmembrane</keyword>
<dbReference type="EMBL" id="GBRH01204056">
    <property type="protein sequence ID" value="JAD93839.1"/>
    <property type="molecule type" value="Transcribed_RNA"/>
</dbReference>
<name>A0A0A9DZ47_ARUDO</name>
<accession>A0A0A9DZ47</accession>
<sequence length="70" mass="7894">MSFLSTVKFSLPRVKLYVSLNKLQAMRPQGTIGFPSAVVFSGSQADVWLALLASLSCASFRLFTYLLWFW</sequence>
<keyword evidence="1" id="KW-0472">Membrane</keyword>
<protein>
    <submittedName>
        <fullName evidence="2">Uncharacterized protein</fullName>
    </submittedName>
</protein>
<reference evidence="2" key="2">
    <citation type="journal article" date="2015" name="Data Brief">
        <title>Shoot transcriptome of the giant reed, Arundo donax.</title>
        <authorList>
            <person name="Barrero R.A."/>
            <person name="Guerrero F.D."/>
            <person name="Moolhuijzen P."/>
            <person name="Goolsby J.A."/>
            <person name="Tidwell J."/>
            <person name="Bellgard S.E."/>
            <person name="Bellgard M.I."/>
        </authorList>
    </citation>
    <scope>NUCLEOTIDE SEQUENCE</scope>
    <source>
        <tissue evidence="2">Shoot tissue taken approximately 20 cm above the soil surface</tissue>
    </source>
</reference>
<feature type="transmembrane region" description="Helical" evidence="1">
    <location>
        <begin position="47"/>
        <end position="68"/>
    </location>
</feature>
<keyword evidence="1" id="KW-1133">Transmembrane helix</keyword>
<reference evidence="2" key="1">
    <citation type="submission" date="2014-09" db="EMBL/GenBank/DDBJ databases">
        <authorList>
            <person name="Magalhaes I.L.F."/>
            <person name="Oliveira U."/>
            <person name="Santos F.R."/>
            <person name="Vidigal T.H.D.A."/>
            <person name="Brescovit A.D."/>
            <person name="Santos A.J."/>
        </authorList>
    </citation>
    <scope>NUCLEOTIDE SEQUENCE</scope>
    <source>
        <tissue evidence="2">Shoot tissue taken approximately 20 cm above the soil surface</tissue>
    </source>
</reference>
<proteinExistence type="predicted"/>
<dbReference type="AlphaFoldDB" id="A0A0A9DZ47"/>
<evidence type="ECO:0000256" key="1">
    <source>
        <dbReference type="SAM" id="Phobius"/>
    </source>
</evidence>